<evidence type="ECO:0000313" key="2">
    <source>
        <dbReference type="Proteomes" id="UP001312865"/>
    </source>
</evidence>
<gene>
    <name evidence="1" type="ORF">WAK64_08495</name>
</gene>
<sequence length="192" mass="22107">MSHELDKVLQKIQRLSKQTDDYITKLEYVIHEEQRQAEYNIISYFSYSERIVHQPDVEGLLIGSLHILNIGRKSISNPYICIQLSEESPFHFSGKFLQGNTSYPIPTGDTWERFDDVKNPREYWLRPVHQNVLKPNEKVSFSPFQLKWLPSANYSGIVSSFTYFHEVSEGIPVLNPISISGTITKGGGFHES</sequence>
<dbReference type="EMBL" id="JBBAXC010000006">
    <property type="protein sequence ID" value="MEI5907094.1"/>
    <property type="molecule type" value="Genomic_DNA"/>
</dbReference>
<proteinExistence type="predicted"/>
<protein>
    <submittedName>
        <fullName evidence="1">Uncharacterized protein</fullName>
    </submittedName>
</protein>
<accession>A0ABU8HD23</accession>
<reference evidence="1 2" key="1">
    <citation type="journal article" date="2018" name="J. Microbiol.">
        <title>Bacillus spongiae sp. nov., isolated from sponge of Jeju Island.</title>
        <authorList>
            <person name="Lee G.E."/>
            <person name="Im W.T."/>
            <person name="Park J.S."/>
        </authorList>
    </citation>
    <scope>NUCLEOTIDE SEQUENCE [LARGE SCALE GENOMIC DNA]</scope>
    <source>
        <strain evidence="1 2">135PIL107-10</strain>
    </source>
</reference>
<comment type="caution">
    <text evidence="1">The sequence shown here is derived from an EMBL/GenBank/DDBJ whole genome shotgun (WGS) entry which is preliminary data.</text>
</comment>
<dbReference type="RefSeq" id="WP_336586535.1">
    <property type="nucleotide sequence ID" value="NZ_JBBAXC010000006.1"/>
</dbReference>
<keyword evidence="2" id="KW-1185">Reference proteome</keyword>
<dbReference type="Proteomes" id="UP001312865">
    <property type="component" value="Unassembled WGS sequence"/>
</dbReference>
<evidence type="ECO:0000313" key="1">
    <source>
        <dbReference type="EMBL" id="MEI5907094.1"/>
    </source>
</evidence>
<organism evidence="1 2">
    <name type="scientific">Bacillus spongiae</name>
    <dbReference type="NCBI Taxonomy" id="2683610"/>
    <lineage>
        <taxon>Bacteria</taxon>
        <taxon>Bacillati</taxon>
        <taxon>Bacillota</taxon>
        <taxon>Bacilli</taxon>
        <taxon>Bacillales</taxon>
        <taxon>Bacillaceae</taxon>
        <taxon>Bacillus</taxon>
    </lineage>
</organism>
<name>A0ABU8HD23_9BACI</name>